<evidence type="ECO:0000256" key="2">
    <source>
        <dbReference type="ARBA" id="ARBA00012438"/>
    </source>
</evidence>
<comment type="caution">
    <text evidence="8">The sequence shown here is derived from an EMBL/GenBank/DDBJ whole genome shotgun (WGS) entry which is preliminary data.</text>
</comment>
<dbReference type="SMART" id="SM00387">
    <property type="entry name" value="HATPase_c"/>
    <property type="match status" value="1"/>
</dbReference>
<accession>A0ABV0KNP0</accession>
<dbReference type="SUPFAM" id="SSF47384">
    <property type="entry name" value="Homodimeric domain of signal transducing histidine kinase"/>
    <property type="match status" value="1"/>
</dbReference>
<keyword evidence="3" id="KW-0597">Phosphoprotein</keyword>
<dbReference type="Pfam" id="PF00512">
    <property type="entry name" value="HisKA"/>
    <property type="match status" value="1"/>
</dbReference>
<evidence type="ECO:0000256" key="6">
    <source>
        <dbReference type="ARBA" id="ARBA00023012"/>
    </source>
</evidence>
<evidence type="ECO:0000256" key="1">
    <source>
        <dbReference type="ARBA" id="ARBA00000085"/>
    </source>
</evidence>
<keyword evidence="8" id="KW-0067">ATP-binding</keyword>
<comment type="catalytic activity">
    <reaction evidence="1">
        <text>ATP + protein L-histidine = ADP + protein N-phospho-L-histidine.</text>
        <dbReference type="EC" id="2.7.13.3"/>
    </reaction>
</comment>
<reference evidence="8 9" key="1">
    <citation type="submission" date="2022-04" db="EMBL/GenBank/DDBJ databases">
        <title>Positive selection, recombination, and allopatry shape intraspecific diversity of widespread and dominant cyanobacteria.</title>
        <authorList>
            <person name="Wei J."/>
            <person name="Shu W."/>
            <person name="Hu C."/>
        </authorList>
    </citation>
    <scope>NUCLEOTIDE SEQUENCE [LARGE SCALE GENOMIC DNA]</scope>
    <source>
        <strain evidence="8 9">AS-A4</strain>
    </source>
</reference>
<dbReference type="InterPro" id="IPR050736">
    <property type="entry name" value="Sensor_HK_Regulatory"/>
</dbReference>
<dbReference type="Proteomes" id="UP001476950">
    <property type="component" value="Unassembled WGS sequence"/>
</dbReference>
<feature type="domain" description="Histidine kinase" evidence="7">
    <location>
        <begin position="51"/>
        <end position="263"/>
    </location>
</feature>
<protein>
    <recommendedName>
        <fullName evidence="2">histidine kinase</fullName>
        <ecNumber evidence="2">2.7.13.3</ecNumber>
    </recommendedName>
</protein>
<dbReference type="Pfam" id="PF02518">
    <property type="entry name" value="HATPase_c"/>
    <property type="match status" value="1"/>
</dbReference>
<dbReference type="InterPro" id="IPR036097">
    <property type="entry name" value="HisK_dim/P_sf"/>
</dbReference>
<evidence type="ECO:0000256" key="4">
    <source>
        <dbReference type="ARBA" id="ARBA00022679"/>
    </source>
</evidence>
<dbReference type="RefSeq" id="WP_190446771.1">
    <property type="nucleotide sequence ID" value="NZ_JAMPLM010000022.1"/>
</dbReference>
<dbReference type="InterPro" id="IPR003661">
    <property type="entry name" value="HisK_dim/P_dom"/>
</dbReference>
<dbReference type="CDD" id="cd00075">
    <property type="entry name" value="HATPase"/>
    <property type="match status" value="1"/>
</dbReference>
<keyword evidence="8" id="KW-0547">Nucleotide-binding</keyword>
<keyword evidence="4" id="KW-0808">Transferase</keyword>
<evidence type="ECO:0000256" key="3">
    <source>
        <dbReference type="ARBA" id="ARBA00022553"/>
    </source>
</evidence>
<dbReference type="InterPro" id="IPR004358">
    <property type="entry name" value="Sig_transdc_His_kin-like_C"/>
</dbReference>
<dbReference type="PANTHER" id="PTHR43711">
    <property type="entry name" value="TWO-COMPONENT HISTIDINE KINASE"/>
    <property type="match status" value="1"/>
</dbReference>
<proteinExistence type="predicted"/>
<evidence type="ECO:0000256" key="5">
    <source>
        <dbReference type="ARBA" id="ARBA00022777"/>
    </source>
</evidence>
<evidence type="ECO:0000259" key="7">
    <source>
        <dbReference type="PROSITE" id="PS50109"/>
    </source>
</evidence>
<keyword evidence="9" id="KW-1185">Reference proteome</keyword>
<dbReference type="SUPFAM" id="SSF55874">
    <property type="entry name" value="ATPase domain of HSP90 chaperone/DNA topoisomerase II/histidine kinase"/>
    <property type="match status" value="1"/>
</dbReference>
<keyword evidence="6" id="KW-0902">Two-component regulatory system</keyword>
<dbReference type="CDD" id="cd00082">
    <property type="entry name" value="HisKA"/>
    <property type="match status" value="1"/>
</dbReference>
<dbReference type="PANTHER" id="PTHR43711:SF31">
    <property type="entry name" value="HISTIDINE KINASE"/>
    <property type="match status" value="1"/>
</dbReference>
<dbReference type="InterPro" id="IPR036890">
    <property type="entry name" value="HATPase_C_sf"/>
</dbReference>
<name>A0ABV0KNP0_9CYAN</name>
<dbReference type="Gene3D" id="3.30.565.10">
    <property type="entry name" value="Histidine kinase-like ATPase, C-terminal domain"/>
    <property type="match status" value="1"/>
</dbReference>
<dbReference type="InterPro" id="IPR005467">
    <property type="entry name" value="His_kinase_dom"/>
</dbReference>
<organism evidence="8 9">
    <name type="scientific">Stenomitos frigidus AS-A4</name>
    <dbReference type="NCBI Taxonomy" id="2933935"/>
    <lineage>
        <taxon>Bacteria</taxon>
        <taxon>Bacillati</taxon>
        <taxon>Cyanobacteriota</taxon>
        <taxon>Cyanophyceae</taxon>
        <taxon>Leptolyngbyales</taxon>
        <taxon>Leptolyngbyaceae</taxon>
        <taxon>Stenomitos</taxon>
    </lineage>
</organism>
<dbReference type="Gene3D" id="1.10.287.130">
    <property type="match status" value="1"/>
</dbReference>
<dbReference type="GO" id="GO:0005524">
    <property type="term" value="F:ATP binding"/>
    <property type="evidence" value="ECO:0007669"/>
    <property type="project" value="UniProtKB-KW"/>
</dbReference>
<sequence>MPSSLDNQPFFSSSQPDTVASQSIDERLVQAQVEQQMLKEQIAQQTQLLHLLTHQLATPLTALGGSLPLLAENNLDAAHREEFLDVVQQQVYRLKHLLHDLMALRNLETGALETQVVSLCLPSLLEAVVKDFQTNQVIFQLSPDLPLVRGDRWQVSQVLVNLLSNALKYSPAGSPIKVGAAVHDSNWVEVWVHDRGLGIPAADQSHLFERFYRVQHRDRADIKGTGLGLSLCQLLVENQGGQLRFESTHGEGSCFFFTLPTATAP</sequence>
<dbReference type="SMART" id="SM00388">
    <property type="entry name" value="HisKA"/>
    <property type="match status" value="1"/>
</dbReference>
<keyword evidence="5" id="KW-0418">Kinase</keyword>
<dbReference type="PRINTS" id="PR00344">
    <property type="entry name" value="BCTRLSENSOR"/>
</dbReference>
<dbReference type="EC" id="2.7.13.3" evidence="2"/>
<evidence type="ECO:0000313" key="9">
    <source>
        <dbReference type="Proteomes" id="UP001476950"/>
    </source>
</evidence>
<gene>
    <name evidence="8" type="ORF">NDI38_20520</name>
</gene>
<evidence type="ECO:0000313" key="8">
    <source>
        <dbReference type="EMBL" id="MEP1060820.1"/>
    </source>
</evidence>
<dbReference type="InterPro" id="IPR003594">
    <property type="entry name" value="HATPase_dom"/>
</dbReference>
<dbReference type="EMBL" id="JAMPLM010000022">
    <property type="protein sequence ID" value="MEP1060820.1"/>
    <property type="molecule type" value="Genomic_DNA"/>
</dbReference>
<dbReference type="PROSITE" id="PS50109">
    <property type="entry name" value="HIS_KIN"/>
    <property type="match status" value="1"/>
</dbReference>